<evidence type="ECO:0000256" key="7">
    <source>
        <dbReference type="SAM" id="Phobius"/>
    </source>
</evidence>
<keyword evidence="2 6" id="KW-0812">Transmembrane</keyword>
<dbReference type="InterPro" id="IPR002550">
    <property type="entry name" value="CNNM"/>
</dbReference>
<keyword evidence="5 6" id="KW-0472">Membrane</keyword>
<comment type="subcellular location">
    <subcellularLocation>
        <location evidence="1">Membrane</location>
        <topology evidence="1">Multi-pass membrane protein</topology>
    </subcellularLocation>
</comment>
<evidence type="ECO:0000256" key="2">
    <source>
        <dbReference type="ARBA" id="ARBA00022692"/>
    </source>
</evidence>
<dbReference type="SUPFAM" id="SSF54631">
    <property type="entry name" value="CBS-domain pair"/>
    <property type="match status" value="1"/>
</dbReference>
<accession>A0AAD4LY29</accession>
<dbReference type="PROSITE" id="PS51846">
    <property type="entry name" value="CNNM"/>
    <property type="match status" value="1"/>
</dbReference>
<organism evidence="9 11">
    <name type="scientific">Multifurca ochricompacta</name>
    <dbReference type="NCBI Taxonomy" id="376703"/>
    <lineage>
        <taxon>Eukaryota</taxon>
        <taxon>Fungi</taxon>
        <taxon>Dikarya</taxon>
        <taxon>Basidiomycota</taxon>
        <taxon>Agaricomycotina</taxon>
        <taxon>Agaricomycetes</taxon>
        <taxon>Russulales</taxon>
        <taxon>Russulaceae</taxon>
        <taxon>Multifurca</taxon>
    </lineage>
</organism>
<evidence type="ECO:0000313" key="10">
    <source>
        <dbReference type="EMBL" id="KAI0297522.1"/>
    </source>
</evidence>
<dbReference type="EMBL" id="WTXG01000036">
    <property type="protein sequence ID" value="KAI0297522.1"/>
    <property type="molecule type" value="Genomic_DNA"/>
</dbReference>
<evidence type="ECO:0000313" key="11">
    <source>
        <dbReference type="Proteomes" id="UP001203297"/>
    </source>
</evidence>
<dbReference type="AlphaFoldDB" id="A0AAD4LY29"/>
<reference evidence="9" key="1">
    <citation type="journal article" date="2022" name="New Phytol.">
        <title>Evolutionary transition to the ectomycorrhizal habit in the genomes of a hyperdiverse lineage of mushroom-forming fungi.</title>
        <authorList>
            <person name="Looney B."/>
            <person name="Miyauchi S."/>
            <person name="Morin E."/>
            <person name="Drula E."/>
            <person name="Courty P.E."/>
            <person name="Kohler A."/>
            <person name="Kuo A."/>
            <person name="LaButti K."/>
            <person name="Pangilinan J."/>
            <person name="Lipzen A."/>
            <person name="Riley R."/>
            <person name="Andreopoulos W."/>
            <person name="He G."/>
            <person name="Johnson J."/>
            <person name="Nolan M."/>
            <person name="Tritt A."/>
            <person name="Barry K.W."/>
            <person name="Grigoriev I.V."/>
            <person name="Nagy L.G."/>
            <person name="Hibbett D."/>
            <person name="Henrissat B."/>
            <person name="Matheny P.B."/>
            <person name="Labbe J."/>
            <person name="Martin F.M."/>
        </authorList>
    </citation>
    <scope>NUCLEOTIDE SEQUENCE</scope>
    <source>
        <strain evidence="9">BPL690</strain>
    </source>
</reference>
<keyword evidence="3" id="KW-0677">Repeat</keyword>
<dbReference type="Proteomes" id="UP001203297">
    <property type="component" value="Unassembled WGS sequence"/>
</dbReference>
<gene>
    <name evidence="9" type="ORF">B0F90DRAFT_1644377</name>
    <name evidence="10" type="ORF">B0F90DRAFT_1870942</name>
</gene>
<evidence type="ECO:0000259" key="8">
    <source>
        <dbReference type="PROSITE" id="PS51846"/>
    </source>
</evidence>
<dbReference type="EMBL" id="WTXG01000108">
    <property type="protein sequence ID" value="KAI0292966.1"/>
    <property type="molecule type" value="Genomic_DNA"/>
</dbReference>
<feature type="transmembrane region" description="Helical" evidence="7">
    <location>
        <begin position="13"/>
        <end position="40"/>
    </location>
</feature>
<sequence length="407" mass="44292">MHGAGEELGSPEFWWKMFICTFLVLLGGVLAGLTLGLMGLDELHLRVLSTSSEDEKERKNAAAVLRLLNKGRHWVLVVLLLGNVIVNESLPIFLDSAIGGGIAAIVISTTTIGILIIPQAVSVRYGLSIGARCVPVVLTLMYLFAPIAWPIAKLLDLVLGKGDVHTYKKAELKSFLQFHRTGEEPLRDDEISILNGVLELNTKRVEAIMTPMKDVVTLSSDAILDAKAIEFLLLSGYSRFPVHEPGNPLAFSGLLLVKKLLSYDPSQCWPVSKLHISILPEAKPSINCFQALDYFQTGRAHLLLISNTPGIAGGAIGVITLEDIIEEIISEEIVDETDQYEDNQSKRRAKRMTTAAVMRGIVERERRLDVTSPNTNDRTPLLGISPGTLGLGVGDHTANGVAYGSVR</sequence>
<evidence type="ECO:0000256" key="3">
    <source>
        <dbReference type="ARBA" id="ARBA00022737"/>
    </source>
</evidence>
<dbReference type="GO" id="GO:0030026">
    <property type="term" value="P:intracellular manganese ion homeostasis"/>
    <property type="evidence" value="ECO:0007669"/>
    <property type="project" value="TreeGrafter"/>
</dbReference>
<dbReference type="GO" id="GO:0016020">
    <property type="term" value="C:membrane"/>
    <property type="evidence" value="ECO:0007669"/>
    <property type="project" value="UniProtKB-SubCell"/>
</dbReference>
<dbReference type="PANTHER" id="PTHR12064">
    <property type="entry name" value="METAL TRANSPORTER CNNM"/>
    <property type="match status" value="1"/>
</dbReference>
<dbReference type="PANTHER" id="PTHR12064:SF97">
    <property type="entry name" value="METAL TRANSPORTER CNNM-5"/>
    <property type="match status" value="1"/>
</dbReference>
<dbReference type="GO" id="GO:0010960">
    <property type="term" value="P:magnesium ion homeostasis"/>
    <property type="evidence" value="ECO:0007669"/>
    <property type="project" value="InterPro"/>
</dbReference>
<evidence type="ECO:0000256" key="5">
    <source>
        <dbReference type="ARBA" id="ARBA00023136"/>
    </source>
</evidence>
<evidence type="ECO:0000256" key="6">
    <source>
        <dbReference type="PROSITE-ProRule" id="PRU01193"/>
    </source>
</evidence>
<dbReference type="InterPro" id="IPR045095">
    <property type="entry name" value="ACDP"/>
</dbReference>
<dbReference type="GO" id="GO:0005737">
    <property type="term" value="C:cytoplasm"/>
    <property type="evidence" value="ECO:0007669"/>
    <property type="project" value="TreeGrafter"/>
</dbReference>
<evidence type="ECO:0000313" key="9">
    <source>
        <dbReference type="EMBL" id="KAI0292966.1"/>
    </source>
</evidence>
<evidence type="ECO:0000256" key="1">
    <source>
        <dbReference type="ARBA" id="ARBA00004141"/>
    </source>
</evidence>
<name>A0AAD4LY29_9AGAM</name>
<dbReference type="FunFam" id="3.10.580.10:FF:000006">
    <property type="entry name" value="DUF21 and CBS domain protein"/>
    <property type="match status" value="1"/>
</dbReference>
<feature type="transmembrane region" description="Helical" evidence="7">
    <location>
        <begin position="100"/>
        <end position="117"/>
    </location>
</feature>
<feature type="transmembrane region" description="Helical" evidence="7">
    <location>
        <begin position="129"/>
        <end position="149"/>
    </location>
</feature>
<keyword evidence="4 6" id="KW-1133">Transmembrane helix</keyword>
<evidence type="ECO:0000256" key="4">
    <source>
        <dbReference type="ARBA" id="ARBA00022989"/>
    </source>
</evidence>
<protein>
    <recommendedName>
        <fullName evidence="8">CNNM transmembrane domain-containing protein</fullName>
    </recommendedName>
</protein>
<dbReference type="Pfam" id="PF01595">
    <property type="entry name" value="CNNM"/>
    <property type="match status" value="1"/>
</dbReference>
<dbReference type="InterPro" id="IPR046342">
    <property type="entry name" value="CBS_dom_sf"/>
</dbReference>
<feature type="transmembrane region" description="Helical" evidence="7">
    <location>
        <begin position="74"/>
        <end position="94"/>
    </location>
</feature>
<dbReference type="Gene3D" id="3.10.580.10">
    <property type="entry name" value="CBS-domain"/>
    <property type="match status" value="1"/>
</dbReference>
<comment type="caution">
    <text evidence="9">The sequence shown here is derived from an EMBL/GenBank/DDBJ whole genome shotgun (WGS) entry which is preliminary data.</text>
</comment>
<feature type="domain" description="CNNM transmembrane" evidence="8">
    <location>
        <begin position="9"/>
        <end position="190"/>
    </location>
</feature>
<proteinExistence type="predicted"/>
<keyword evidence="11" id="KW-1185">Reference proteome</keyword>